<dbReference type="SUPFAM" id="SSF56112">
    <property type="entry name" value="Protein kinase-like (PK-like)"/>
    <property type="match status" value="1"/>
</dbReference>
<keyword evidence="2" id="KW-0808">Transferase</keyword>
<evidence type="ECO:0000313" key="2">
    <source>
        <dbReference type="EMBL" id="KAK1762341.1"/>
    </source>
</evidence>
<dbReference type="Gene3D" id="1.10.510.10">
    <property type="entry name" value="Transferase(Phosphotransferase) domain 1"/>
    <property type="match status" value="1"/>
</dbReference>
<dbReference type="InterPro" id="IPR011009">
    <property type="entry name" value="Kinase-like_dom_sf"/>
</dbReference>
<name>A0AAJ0FBD5_9PEZI</name>
<dbReference type="PANTHER" id="PTHR44329">
    <property type="entry name" value="SERINE/THREONINE-PROTEIN KINASE TNNI3K-RELATED"/>
    <property type="match status" value="1"/>
</dbReference>
<dbReference type="EMBL" id="MU839039">
    <property type="protein sequence ID" value="KAK1762341.1"/>
    <property type="molecule type" value="Genomic_DNA"/>
</dbReference>
<dbReference type="GO" id="GO:0005524">
    <property type="term" value="F:ATP binding"/>
    <property type="evidence" value="ECO:0007669"/>
    <property type="project" value="InterPro"/>
</dbReference>
<dbReference type="GeneID" id="85314475"/>
<keyword evidence="3" id="KW-1185">Reference proteome</keyword>
<keyword evidence="2" id="KW-0418">Kinase</keyword>
<dbReference type="GO" id="GO:0004674">
    <property type="term" value="F:protein serine/threonine kinase activity"/>
    <property type="evidence" value="ECO:0007669"/>
    <property type="project" value="TreeGrafter"/>
</dbReference>
<dbReference type="RefSeq" id="XP_060278554.1">
    <property type="nucleotide sequence ID" value="XM_060431288.1"/>
</dbReference>
<protein>
    <submittedName>
        <fullName evidence="2">Tkl protein kinase</fullName>
    </submittedName>
</protein>
<proteinExistence type="predicted"/>
<dbReference type="Pfam" id="PF00069">
    <property type="entry name" value="Pkinase"/>
    <property type="match status" value="1"/>
</dbReference>
<organism evidence="2 3">
    <name type="scientific">Phialemonium atrogriseum</name>
    <dbReference type="NCBI Taxonomy" id="1093897"/>
    <lineage>
        <taxon>Eukaryota</taxon>
        <taxon>Fungi</taxon>
        <taxon>Dikarya</taxon>
        <taxon>Ascomycota</taxon>
        <taxon>Pezizomycotina</taxon>
        <taxon>Sordariomycetes</taxon>
        <taxon>Sordariomycetidae</taxon>
        <taxon>Cephalothecales</taxon>
        <taxon>Cephalothecaceae</taxon>
        <taxon>Phialemonium</taxon>
    </lineage>
</organism>
<dbReference type="CDD" id="cd00180">
    <property type="entry name" value="PKc"/>
    <property type="match status" value="1"/>
</dbReference>
<reference evidence="2" key="1">
    <citation type="submission" date="2023-06" db="EMBL/GenBank/DDBJ databases">
        <title>Genome-scale phylogeny and comparative genomics of the fungal order Sordariales.</title>
        <authorList>
            <consortium name="Lawrence Berkeley National Laboratory"/>
            <person name="Hensen N."/>
            <person name="Bonometti L."/>
            <person name="Westerberg I."/>
            <person name="Brannstrom I.O."/>
            <person name="Guillou S."/>
            <person name="Cros-Aarteil S."/>
            <person name="Calhoun S."/>
            <person name="Haridas S."/>
            <person name="Kuo A."/>
            <person name="Mondo S."/>
            <person name="Pangilinan J."/>
            <person name="Riley R."/>
            <person name="Labutti K."/>
            <person name="Andreopoulos B."/>
            <person name="Lipzen A."/>
            <person name="Chen C."/>
            <person name="Yanf M."/>
            <person name="Daum C."/>
            <person name="Ng V."/>
            <person name="Clum A."/>
            <person name="Steindorff A."/>
            <person name="Ohm R."/>
            <person name="Martin F."/>
            <person name="Silar P."/>
            <person name="Natvig D."/>
            <person name="Lalanne C."/>
            <person name="Gautier V."/>
            <person name="Ament-Velasquez S.L."/>
            <person name="Kruys A."/>
            <person name="Hutchinson M.I."/>
            <person name="Powell A.J."/>
            <person name="Barry K."/>
            <person name="Miller A.N."/>
            <person name="Grigoriev I.V."/>
            <person name="Debuchy R."/>
            <person name="Gladieux P."/>
            <person name="Thoren M.H."/>
            <person name="Johannesson H."/>
        </authorList>
    </citation>
    <scope>NUCLEOTIDE SEQUENCE</scope>
    <source>
        <strain evidence="2">8032-3</strain>
    </source>
</reference>
<dbReference type="InterPro" id="IPR051681">
    <property type="entry name" value="Ser/Thr_Kinases-Pseudokinases"/>
</dbReference>
<evidence type="ECO:0000313" key="3">
    <source>
        <dbReference type="Proteomes" id="UP001244011"/>
    </source>
</evidence>
<dbReference type="PROSITE" id="PS50011">
    <property type="entry name" value="PROTEIN_KINASE_DOM"/>
    <property type="match status" value="1"/>
</dbReference>
<dbReference type="AlphaFoldDB" id="A0AAJ0FBD5"/>
<sequence length="247" mass="27831">MEYHPPPKNHLDFIGGGASSIVNFLPPDRVLKFAHDNLPQDAEHERKVLEVLGSHPRIVRYFGMWKEKNRSVVLEYHPRGYPRRRWAVQIVEGLVYIHSKGIVHGDLNASNILVTDSDDVVLCDFAGSSLNGEKPVALCFEPRHLRPRGEGEDETRNIKDDLFALGSVLYELYSDKKPYAEKEDHEVGKLYRQGTFPDVSGIPVGRVIEKCWTGGYKSAEQVLADLVVLIVTGFSTTFDSTELQTAR</sequence>
<comment type="caution">
    <text evidence="2">The sequence shown here is derived from an EMBL/GenBank/DDBJ whole genome shotgun (WGS) entry which is preliminary data.</text>
</comment>
<dbReference type="InterPro" id="IPR000719">
    <property type="entry name" value="Prot_kinase_dom"/>
</dbReference>
<feature type="domain" description="Protein kinase" evidence="1">
    <location>
        <begin position="8"/>
        <end position="247"/>
    </location>
</feature>
<dbReference type="Proteomes" id="UP001244011">
    <property type="component" value="Unassembled WGS sequence"/>
</dbReference>
<accession>A0AAJ0FBD5</accession>
<gene>
    <name evidence="2" type="ORF">QBC33DRAFT_581845</name>
</gene>
<evidence type="ECO:0000259" key="1">
    <source>
        <dbReference type="PROSITE" id="PS50011"/>
    </source>
</evidence>